<proteinExistence type="predicted"/>
<sequence>MKAAHPHNLMLYFNLLLVWKNPSTNKNANTGDTNLDNGWNHIGNTFGNANHK</sequence>
<comment type="caution">
    <text evidence="1">The sequence shown here is derived from an EMBL/GenBank/DDBJ whole genome shotgun (WGS) entry which is preliminary data.</text>
</comment>
<name>A0A645B5W1_9ZZZZ</name>
<gene>
    <name evidence="1" type="ORF">SDC9_106848</name>
</gene>
<evidence type="ECO:0000313" key="1">
    <source>
        <dbReference type="EMBL" id="MPM60001.1"/>
    </source>
</evidence>
<organism evidence="1">
    <name type="scientific">bioreactor metagenome</name>
    <dbReference type="NCBI Taxonomy" id="1076179"/>
    <lineage>
        <taxon>unclassified sequences</taxon>
        <taxon>metagenomes</taxon>
        <taxon>ecological metagenomes</taxon>
    </lineage>
</organism>
<dbReference type="EMBL" id="VSSQ01017570">
    <property type="protein sequence ID" value="MPM60001.1"/>
    <property type="molecule type" value="Genomic_DNA"/>
</dbReference>
<reference evidence="1" key="1">
    <citation type="submission" date="2019-08" db="EMBL/GenBank/DDBJ databases">
        <authorList>
            <person name="Kucharzyk K."/>
            <person name="Murdoch R.W."/>
            <person name="Higgins S."/>
            <person name="Loffler F."/>
        </authorList>
    </citation>
    <scope>NUCLEOTIDE SEQUENCE</scope>
</reference>
<protein>
    <submittedName>
        <fullName evidence="1">Uncharacterized protein</fullName>
    </submittedName>
</protein>
<dbReference type="AlphaFoldDB" id="A0A645B5W1"/>
<accession>A0A645B5W1</accession>